<dbReference type="Proteomes" id="UP001164733">
    <property type="component" value="Chromosome"/>
</dbReference>
<protein>
    <submittedName>
        <fullName evidence="1">Uncharacterized protein</fullName>
    </submittedName>
</protein>
<gene>
    <name evidence="1" type="ORF">LL038_14840</name>
</gene>
<sequence length="57" mass="6251">MMEQAEKVTFAGAPTAVLEHFRLNLGASFKVGDTILSSYSSILIWLMAKMNTWDAGT</sequence>
<dbReference type="EMBL" id="CP086239">
    <property type="protein sequence ID" value="WAG58919.1"/>
    <property type="molecule type" value="Genomic_DNA"/>
</dbReference>
<reference evidence="1" key="1">
    <citation type="submission" date="2021-11" db="EMBL/GenBank/DDBJ databases">
        <title>Clostridia strains as spoilage organisms.</title>
        <authorList>
            <person name="Wambui J."/>
            <person name="Stevens M.J.A."/>
            <person name="Stephan R."/>
        </authorList>
    </citation>
    <scope>NUCLEOTIDE SEQUENCE</scope>
    <source>
        <strain evidence="1">CF009</strain>
    </source>
</reference>
<organism evidence="1 2">
    <name type="scientific">Clostridium estertheticum</name>
    <dbReference type="NCBI Taxonomy" id="238834"/>
    <lineage>
        <taxon>Bacteria</taxon>
        <taxon>Bacillati</taxon>
        <taxon>Bacillota</taxon>
        <taxon>Clostridia</taxon>
        <taxon>Eubacteriales</taxon>
        <taxon>Clostridiaceae</taxon>
        <taxon>Clostridium</taxon>
    </lineage>
</organism>
<dbReference type="RefSeq" id="WP_216124787.1">
    <property type="nucleotide sequence ID" value="NZ_CP086239.1"/>
</dbReference>
<accession>A0AA47EEV2</accession>
<dbReference type="AlphaFoldDB" id="A0AA47EEV2"/>
<proteinExistence type="predicted"/>
<evidence type="ECO:0000313" key="2">
    <source>
        <dbReference type="Proteomes" id="UP001164733"/>
    </source>
</evidence>
<name>A0AA47EEV2_9CLOT</name>
<evidence type="ECO:0000313" key="1">
    <source>
        <dbReference type="EMBL" id="WAG58919.1"/>
    </source>
</evidence>